<feature type="binding site" evidence="9">
    <location>
        <position position="117"/>
    </location>
    <ligand>
        <name>Zn(2+)</name>
        <dbReference type="ChEBI" id="CHEBI:29105"/>
        <note>catalytic</note>
    </ligand>
</feature>
<proteinExistence type="inferred from homology"/>
<evidence type="ECO:0000256" key="3">
    <source>
        <dbReference type="ARBA" id="ARBA00022552"/>
    </source>
</evidence>
<dbReference type="GO" id="GO:0005737">
    <property type="term" value="C:cytoplasm"/>
    <property type="evidence" value="ECO:0007669"/>
    <property type="project" value="UniProtKB-SubCell"/>
</dbReference>
<evidence type="ECO:0000256" key="8">
    <source>
        <dbReference type="ARBA" id="ARBA00022833"/>
    </source>
</evidence>
<keyword evidence="7 9" id="KW-0378">Hydrolase</keyword>
<protein>
    <recommendedName>
        <fullName evidence="9">Endoribonuclease YbeY</fullName>
        <ecNumber evidence="9">3.1.-.-</ecNumber>
    </recommendedName>
</protein>
<feature type="binding site" evidence="9">
    <location>
        <position position="123"/>
    </location>
    <ligand>
        <name>Zn(2+)</name>
        <dbReference type="ChEBI" id="CHEBI:29105"/>
        <note>catalytic</note>
    </ligand>
</feature>
<dbReference type="PANTHER" id="PTHR46986">
    <property type="entry name" value="ENDORIBONUCLEASE YBEY, CHLOROPLASTIC"/>
    <property type="match status" value="1"/>
</dbReference>
<dbReference type="InterPro" id="IPR002036">
    <property type="entry name" value="YbeY"/>
</dbReference>
<dbReference type="AlphaFoldDB" id="A0A9E2KXT9"/>
<organism evidence="10 11">
    <name type="scientific">Candidatus Ureaplasma intestinipullorum</name>
    <dbReference type="NCBI Taxonomy" id="2838770"/>
    <lineage>
        <taxon>Bacteria</taxon>
        <taxon>Bacillati</taxon>
        <taxon>Mycoplasmatota</taxon>
        <taxon>Mycoplasmoidales</taxon>
        <taxon>Mycoplasmoidaceae</taxon>
        <taxon>Ureaplasma</taxon>
    </lineage>
</organism>
<dbReference type="GO" id="GO:0008270">
    <property type="term" value="F:zinc ion binding"/>
    <property type="evidence" value="ECO:0007669"/>
    <property type="project" value="UniProtKB-UniRule"/>
</dbReference>
<feature type="binding site" evidence="9">
    <location>
        <position position="113"/>
    </location>
    <ligand>
        <name>Zn(2+)</name>
        <dbReference type="ChEBI" id="CHEBI:29105"/>
        <note>catalytic</note>
    </ligand>
</feature>
<evidence type="ECO:0000256" key="4">
    <source>
        <dbReference type="ARBA" id="ARBA00022722"/>
    </source>
</evidence>
<evidence type="ECO:0000313" key="11">
    <source>
        <dbReference type="Proteomes" id="UP000824247"/>
    </source>
</evidence>
<comment type="similarity">
    <text evidence="1 9">Belongs to the endoribonuclease YbeY family.</text>
</comment>
<keyword evidence="6 9" id="KW-0255">Endonuclease</keyword>
<dbReference type="EC" id="3.1.-.-" evidence="9"/>
<comment type="subcellular location">
    <subcellularLocation>
        <location evidence="9">Cytoplasm</location>
    </subcellularLocation>
</comment>
<dbReference type="Pfam" id="PF02130">
    <property type="entry name" value="YbeY"/>
    <property type="match status" value="1"/>
</dbReference>
<dbReference type="GO" id="GO:0006364">
    <property type="term" value="P:rRNA processing"/>
    <property type="evidence" value="ECO:0007669"/>
    <property type="project" value="UniProtKB-UniRule"/>
</dbReference>
<sequence>MFHINFNYDVAVEELSKYETDLKNIANTVYTELNLKNDLFFDCSFVNIVEIQNINREYRNIDKPTDVISFALSEYDNKINLLGEIYICYEKIVQQAQEYNHSFRREIAFLFTHGLLHILGYDHMNKEDEEIMFGLQDKILDIVNIKR</sequence>
<keyword evidence="3 9" id="KW-0698">rRNA processing</keyword>
<dbReference type="InterPro" id="IPR023091">
    <property type="entry name" value="MetalPrtase_cat_dom_sf_prd"/>
</dbReference>
<comment type="function">
    <text evidence="9">Single strand-specific metallo-endoribonuclease involved in late-stage 70S ribosome quality control and in maturation of the 3' terminus of the 16S rRNA.</text>
</comment>
<reference evidence="10" key="2">
    <citation type="submission" date="2021-04" db="EMBL/GenBank/DDBJ databases">
        <authorList>
            <person name="Gilroy R."/>
        </authorList>
    </citation>
    <scope>NUCLEOTIDE SEQUENCE</scope>
    <source>
        <strain evidence="10">A5-1222</strain>
    </source>
</reference>
<dbReference type="SUPFAM" id="SSF55486">
    <property type="entry name" value="Metalloproteases ('zincins'), catalytic domain"/>
    <property type="match status" value="1"/>
</dbReference>
<dbReference type="EMBL" id="JAHLFM010000043">
    <property type="protein sequence ID" value="MBU3831058.1"/>
    <property type="molecule type" value="Genomic_DNA"/>
</dbReference>
<name>A0A9E2KXT9_9BACT</name>
<comment type="caution">
    <text evidence="10">The sequence shown here is derived from an EMBL/GenBank/DDBJ whole genome shotgun (WGS) entry which is preliminary data.</text>
</comment>
<keyword evidence="5 9" id="KW-0479">Metal-binding</keyword>
<evidence type="ECO:0000256" key="2">
    <source>
        <dbReference type="ARBA" id="ARBA00022517"/>
    </source>
</evidence>
<evidence type="ECO:0000256" key="1">
    <source>
        <dbReference type="ARBA" id="ARBA00010875"/>
    </source>
</evidence>
<dbReference type="HAMAP" id="MF_00009">
    <property type="entry name" value="Endoribonucl_YbeY"/>
    <property type="match status" value="1"/>
</dbReference>
<evidence type="ECO:0000256" key="5">
    <source>
        <dbReference type="ARBA" id="ARBA00022723"/>
    </source>
</evidence>
<evidence type="ECO:0000313" key="10">
    <source>
        <dbReference type="EMBL" id="MBU3831058.1"/>
    </source>
</evidence>
<evidence type="ECO:0000256" key="9">
    <source>
        <dbReference type="HAMAP-Rule" id="MF_00009"/>
    </source>
</evidence>
<evidence type="ECO:0000256" key="6">
    <source>
        <dbReference type="ARBA" id="ARBA00022759"/>
    </source>
</evidence>
<keyword evidence="4 9" id="KW-0540">Nuclease</keyword>
<dbReference type="InterPro" id="IPR020549">
    <property type="entry name" value="YbeY_CS"/>
</dbReference>
<keyword evidence="8 9" id="KW-0862">Zinc</keyword>
<dbReference type="NCBIfam" id="TIGR00043">
    <property type="entry name" value="rRNA maturation RNase YbeY"/>
    <property type="match status" value="1"/>
</dbReference>
<dbReference type="GO" id="GO:0004521">
    <property type="term" value="F:RNA endonuclease activity"/>
    <property type="evidence" value="ECO:0007669"/>
    <property type="project" value="UniProtKB-UniRule"/>
</dbReference>
<dbReference type="Gene3D" id="3.40.390.30">
    <property type="entry name" value="Metalloproteases ('zincins'), catalytic domain"/>
    <property type="match status" value="1"/>
</dbReference>
<dbReference type="PROSITE" id="PS01306">
    <property type="entry name" value="UPF0054"/>
    <property type="match status" value="1"/>
</dbReference>
<keyword evidence="9" id="KW-0963">Cytoplasm</keyword>
<dbReference type="GO" id="GO:0004222">
    <property type="term" value="F:metalloendopeptidase activity"/>
    <property type="evidence" value="ECO:0007669"/>
    <property type="project" value="InterPro"/>
</dbReference>
<accession>A0A9E2KXT9</accession>
<dbReference type="PANTHER" id="PTHR46986:SF1">
    <property type="entry name" value="ENDORIBONUCLEASE YBEY, CHLOROPLASTIC"/>
    <property type="match status" value="1"/>
</dbReference>
<reference evidence="10" key="1">
    <citation type="journal article" date="2021" name="PeerJ">
        <title>Extensive microbial diversity within the chicken gut microbiome revealed by metagenomics and culture.</title>
        <authorList>
            <person name="Gilroy R."/>
            <person name="Ravi A."/>
            <person name="Getino M."/>
            <person name="Pursley I."/>
            <person name="Horton D.L."/>
            <person name="Alikhan N.F."/>
            <person name="Baker D."/>
            <person name="Gharbi K."/>
            <person name="Hall N."/>
            <person name="Watson M."/>
            <person name="Adriaenssens E.M."/>
            <person name="Foster-Nyarko E."/>
            <person name="Jarju S."/>
            <person name="Secka A."/>
            <person name="Antonio M."/>
            <person name="Oren A."/>
            <person name="Chaudhuri R.R."/>
            <person name="La Ragione R."/>
            <person name="Hildebrand F."/>
            <person name="Pallen M.J."/>
        </authorList>
    </citation>
    <scope>NUCLEOTIDE SEQUENCE</scope>
    <source>
        <strain evidence="10">A5-1222</strain>
    </source>
</reference>
<comment type="cofactor">
    <cofactor evidence="9">
        <name>Zn(2+)</name>
        <dbReference type="ChEBI" id="CHEBI:29105"/>
    </cofactor>
    <text evidence="9">Binds 1 zinc ion.</text>
</comment>
<dbReference type="Proteomes" id="UP000824247">
    <property type="component" value="Unassembled WGS sequence"/>
</dbReference>
<keyword evidence="2 9" id="KW-0690">Ribosome biogenesis</keyword>
<gene>
    <name evidence="9 10" type="primary">ybeY</name>
    <name evidence="10" type="ORF">H9897_02795</name>
</gene>
<evidence type="ECO:0000256" key="7">
    <source>
        <dbReference type="ARBA" id="ARBA00022801"/>
    </source>
</evidence>